<dbReference type="Proteomes" id="UP000502756">
    <property type="component" value="Plasmid pTS"/>
</dbReference>
<feature type="region of interest" description="Disordered" evidence="1">
    <location>
        <begin position="1"/>
        <end position="22"/>
    </location>
</feature>
<evidence type="ECO:0000256" key="1">
    <source>
        <dbReference type="SAM" id="MobiDB-lite"/>
    </source>
</evidence>
<evidence type="ECO:0000313" key="3">
    <source>
        <dbReference type="Proteomes" id="UP000502756"/>
    </source>
</evidence>
<name>A0A6M5YGN5_9BACT</name>
<evidence type="ECO:0000313" key="2">
    <source>
        <dbReference type="EMBL" id="QJW92500.1"/>
    </source>
</evidence>
<keyword evidence="2" id="KW-0614">Plasmid</keyword>
<accession>A0A6M5YGN5</accession>
<dbReference type="RefSeq" id="WP_171742328.1">
    <property type="nucleotide sequence ID" value="NZ_CP053436.1"/>
</dbReference>
<reference evidence="2 3" key="1">
    <citation type="submission" date="2020-05" db="EMBL/GenBank/DDBJ databases">
        <title>Genome sequencing of Spirosoma sp. TS118.</title>
        <authorList>
            <person name="Lee J.-H."/>
            <person name="Jeong S."/>
            <person name="Zhao L."/>
            <person name="Jung J.-H."/>
            <person name="Kim M.-K."/>
            <person name="Lim S."/>
        </authorList>
    </citation>
    <scope>NUCLEOTIDE SEQUENCE [LARGE SCALE GENOMIC DNA]</scope>
    <source>
        <strain evidence="2 3">TS118</strain>
        <plasmid evidence="3">pts</plasmid>
    </source>
</reference>
<sequence>MNETPRARTRSGKIKRTERVEVRATADEKASVKTLMQRRGKTSEADAIFTAVREAIHRDSVDGLIDDLRLMMNTAKVDNYRIKADTGRASEYLDGVEVTVGKVLTMLETIRNPHLKLPA</sequence>
<dbReference type="EMBL" id="CP053436">
    <property type="protein sequence ID" value="QJW92500.1"/>
    <property type="molecule type" value="Genomic_DNA"/>
</dbReference>
<dbReference type="KEGG" id="stae:HNV11_23805"/>
<organism evidence="2 3">
    <name type="scientific">Spirosoma taeanense</name>
    <dbReference type="NCBI Taxonomy" id="2735870"/>
    <lineage>
        <taxon>Bacteria</taxon>
        <taxon>Pseudomonadati</taxon>
        <taxon>Bacteroidota</taxon>
        <taxon>Cytophagia</taxon>
        <taxon>Cytophagales</taxon>
        <taxon>Cytophagaceae</taxon>
        <taxon>Spirosoma</taxon>
    </lineage>
</organism>
<geneLocation type="plasmid" evidence="3">
    <name>pts</name>
</geneLocation>
<proteinExistence type="predicted"/>
<protein>
    <submittedName>
        <fullName evidence="2">Uncharacterized protein</fullName>
    </submittedName>
</protein>
<keyword evidence="3" id="KW-1185">Reference proteome</keyword>
<gene>
    <name evidence="2" type="ORF">HNV11_23805</name>
</gene>
<dbReference type="AlphaFoldDB" id="A0A6M5YGN5"/>